<evidence type="ECO:0000256" key="7">
    <source>
        <dbReference type="ARBA" id="ARBA00023237"/>
    </source>
</evidence>
<keyword evidence="5" id="KW-0812">Transmembrane</keyword>
<evidence type="ECO:0000256" key="8">
    <source>
        <dbReference type="SAM" id="SignalP"/>
    </source>
</evidence>
<accession>A0A3P3DRJ4</accession>
<organism evidence="9 10">
    <name type="scientific">Falsigemmobacter faecalis</name>
    <dbReference type="NCBI Taxonomy" id="2488730"/>
    <lineage>
        <taxon>Bacteria</taxon>
        <taxon>Pseudomonadati</taxon>
        <taxon>Pseudomonadota</taxon>
        <taxon>Alphaproteobacteria</taxon>
        <taxon>Rhodobacterales</taxon>
        <taxon>Paracoccaceae</taxon>
        <taxon>Falsigemmobacter</taxon>
    </lineage>
</organism>
<dbReference type="InterPro" id="IPR003423">
    <property type="entry name" value="OMP_efflux"/>
</dbReference>
<protein>
    <submittedName>
        <fullName evidence="9">Transporter</fullName>
    </submittedName>
</protein>
<dbReference type="EMBL" id="RRAZ01000007">
    <property type="protein sequence ID" value="RRH76306.1"/>
    <property type="molecule type" value="Genomic_DNA"/>
</dbReference>
<evidence type="ECO:0000256" key="1">
    <source>
        <dbReference type="ARBA" id="ARBA00004442"/>
    </source>
</evidence>
<dbReference type="RefSeq" id="WP_124964109.1">
    <property type="nucleotide sequence ID" value="NZ_RRAZ01000007.1"/>
</dbReference>
<reference evidence="9 10" key="1">
    <citation type="submission" date="2018-11" db="EMBL/GenBank/DDBJ databases">
        <title>Gemmobacter sp. nov., YIM 102744-1 draft genome.</title>
        <authorList>
            <person name="Li G."/>
            <person name="Jiang Y."/>
        </authorList>
    </citation>
    <scope>NUCLEOTIDE SEQUENCE [LARGE SCALE GENOMIC DNA]</scope>
    <source>
        <strain evidence="9 10">YIM 102744-1</strain>
    </source>
</reference>
<evidence type="ECO:0000256" key="2">
    <source>
        <dbReference type="ARBA" id="ARBA00007613"/>
    </source>
</evidence>
<sequence length="461" mass="49415">MVISKARTLMMGLAAVVMTAAPVFSETLGDALVLAYRNSQLLEQNRALLRATDEGVARSVAALRPTIDFVLQSGYAKNDVKLAGGAQTRVEALSTTASLTASLVLYNGGASRLAVQAAKESVLATRQALIGVEQNVLLSAVQAYMGLRLAQDIVALRQGNVRVLAREMEAARDRFELGEITRTDVALSEARLAAARAQLTAAEGDVLVGRETYQLAVGKPPGRLSAPPRQPVTARSVDEAKRIARQQHYAIRQVQHQLTAADLNVKIAEAAMGPNVALSAGLSHDNQGMTDRTLGLRLSQPIYRGGALSSEHRRAIANRDAVRAQLHYTVAQVEQAVGEAWAIRFVTGASISAVDQQIVAARAAFDGVREETRLGARTTLDLLNAEQELLSAQASRLEAVTRQYVASYSLLAAMGYLTVDHLKLGIPTYDVSAYYNAVKSAPVTSPQGQRLDRILQSSGRK</sequence>
<name>A0A3P3DRJ4_9RHOB</name>
<feature type="chain" id="PRO_5018256556" evidence="8">
    <location>
        <begin position="21"/>
        <end position="461"/>
    </location>
</feature>
<comment type="subcellular location">
    <subcellularLocation>
        <location evidence="1">Cell outer membrane</location>
    </subcellularLocation>
</comment>
<dbReference type="GO" id="GO:1990281">
    <property type="term" value="C:efflux pump complex"/>
    <property type="evidence" value="ECO:0007669"/>
    <property type="project" value="TreeGrafter"/>
</dbReference>
<dbReference type="OrthoDB" id="9789368at2"/>
<keyword evidence="4" id="KW-1134">Transmembrane beta strand</keyword>
<dbReference type="PANTHER" id="PTHR30026:SF22">
    <property type="entry name" value="OUTER MEMBRANE EFFLUX PROTEIN"/>
    <property type="match status" value="1"/>
</dbReference>
<dbReference type="GO" id="GO:0015562">
    <property type="term" value="F:efflux transmembrane transporter activity"/>
    <property type="evidence" value="ECO:0007669"/>
    <property type="project" value="InterPro"/>
</dbReference>
<feature type="signal peptide" evidence="8">
    <location>
        <begin position="1"/>
        <end position="20"/>
    </location>
</feature>
<keyword evidence="6" id="KW-0472">Membrane</keyword>
<evidence type="ECO:0000256" key="5">
    <source>
        <dbReference type="ARBA" id="ARBA00022692"/>
    </source>
</evidence>
<dbReference type="AlphaFoldDB" id="A0A3P3DRJ4"/>
<dbReference type="Gene3D" id="1.20.1600.10">
    <property type="entry name" value="Outer membrane efflux proteins (OEP)"/>
    <property type="match status" value="1"/>
</dbReference>
<evidence type="ECO:0000256" key="6">
    <source>
        <dbReference type="ARBA" id="ARBA00023136"/>
    </source>
</evidence>
<dbReference type="PANTHER" id="PTHR30026">
    <property type="entry name" value="OUTER MEMBRANE PROTEIN TOLC"/>
    <property type="match status" value="1"/>
</dbReference>
<keyword evidence="7" id="KW-0998">Cell outer membrane</keyword>
<proteinExistence type="inferred from homology"/>
<dbReference type="InterPro" id="IPR051906">
    <property type="entry name" value="TolC-like"/>
</dbReference>
<comment type="caution">
    <text evidence="9">The sequence shown here is derived from an EMBL/GenBank/DDBJ whole genome shotgun (WGS) entry which is preliminary data.</text>
</comment>
<evidence type="ECO:0000313" key="9">
    <source>
        <dbReference type="EMBL" id="RRH76306.1"/>
    </source>
</evidence>
<dbReference type="Proteomes" id="UP000282125">
    <property type="component" value="Unassembled WGS sequence"/>
</dbReference>
<evidence type="ECO:0000313" key="10">
    <source>
        <dbReference type="Proteomes" id="UP000282125"/>
    </source>
</evidence>
<dbReference type="InterPro" id="IPR010130">
    <property type="entry name" value="T1SS_OMP_TolC"/>
</dbReference>
<evidence type="ECO:0000256" key="4">
    <source>
        <dbReference type="ARBA" id="ARBA00022452"/>
    </source>
</evidence>
<dbReference type="SUPFAM" id="SSF56954">
    <property type="entry name" value="Outer membrane efflux proteins (OEP)"/>
    <property type="match status" value="1"/>
</dbReference>
<comment type="similarity">
    <text evidence="2">Belongs to the outer membrane factor (OMF) (TC 1.B.17) family.</text>
</comment>
<keyword evidence="8" id="KW-0732">Signal</keyword>
<keyword evidence="10" id="KW-1185">Reference proteome</keyword>
<gene>
    <name evidence="9" type="ORF">EG244_05990</name>
</gene>
<dbReference type="NCBIfam" id="TIGR01844">
    <property type="entry name" value="type_I_sec_TolC"/>
    <property type="match status" value="1"/>
</dbReference>
<dbReference type="GO" id="GO:0015288">
    <property type="term" value="F:porin activity"/>
    <property type="evidence" value="ECO:0007669"/>
    <property type="project" value="TreeGrafter"/>
</dbReference>
<dbReference type="GO" id="GO:0009279">
    <property type="term" value="C:cell outer membrane"/>
    <property type="evidence" value="ECO:0007669"/>
    <property type="project" value="UniProtKB-SubCell"/>
</dbReference>
<evidence type="ECO:0000256" key="3">
    <source>
        <dbReference type="ARBA" id="ARBA00022448"/>
    </source>
</evidence>
<dbReference type="Pfam" id="PF02321">
    <property type="entry name" value="OEP"/>
    <property type="match status" value="2"/>
</dbReference>
<keyword evidence="3" id="KW-0813">Transport</keyword>